<comment type="similarity">
    <text evidence="1">Belongs to the DnaB/DnaD family.</text>
</comment>
<comment type="caution">
    <text evidence="3">The sequence shown here is derived from an EMBL/GenBank/DDBJ whole genome shotgun (WGS) entry which is preliminary data.</text>
</comment>
<name>A0ABU5JZZ5_9BACI</name>
<dbReference type="InterPro" id="IPR034829">
    <property type="entry name" value="DnaD-like_sf"/>
</dbReference>
<gene>
    <name evidence="3" type="ORF">U2I54_18575</name>
</gene>
<sequence>MEAVDRAIDRNAKCWKYISGIIFDWQKNNVKTMADVIKLDEDYKNRRGGVGNITRRKRTGSGYAASRNYDEENVSRERIMPSKLMF</sequence>
<dbReference type="EMBL" id="JAXOVW010000046">
    <property type="protein sequence ID" value="MDZ5609014.1"/>
    <property type="molecule type" value="Genomic_DNA"/>
</dbReference>
<feature type="domain" description="DnaB/C C-terminal" evidence="2">
    <location>
        <begin position="2"/>
        <end position="38"/>
    </location>
</feature>
<dbReference type="Gene3D" id="1.10.10.630">
    <property type="entry name" value="DnaD domain-like"/>
    <property type="match status" value="1"/>
</dbReference>
<dbReference type="SUPFAM" id="SSF158499">
    <property type="entry name" value="DnaD domain-like"/>
    <property type="match status" value="1"/>
</dbReference>
<organism evidence="3 4">
    <name type="scientific">Bacillus bingmayongensis</name>
    <dbReference type="NCBI Taxonomy" id="1150157"/>
    <lineage>
        <taxon>Bacteria</taxon>
        <taxon>Bacillati</taxon>
        <taxon>Bacillota</taxon>
        <taxon>Bacilli</taxon>
        <taxon>Bacillales</taxon>
        <taxon>Bacillaceae</taxon>
        <taxon>Bacillus</taxon>
    </lineage>
</organism>
<accession>A0ABU5JZZ5</accession>
<evidence type="ECO:0000256" key="1">
    <source>
        <dbReference type="ARBA" id="ARBA00093462"/>
    </source>
</evidence>
<evidence type="ECO:0000313" key="3">
    <source>
        <dbReference type="EMBL" id="MDZ5609014.1"/>
    </source>
</evidence>
<dbReference type="Proteomes" id="UP001291930">
    <property type="component" value="Unassembled WGS sequence"/>
</dbReference>
<evidence type="ECO:0000313" key="4">
    <source>
        <dbReference type="Proteomes" id="UP001291930"/>
    </source>
</evidence>
<dbReference type="NCBIfam" id="TIGR01446">
    <property type="entry name" value="DnaD_dom"/>
    <property type="match status" value="1"/>
</dbReference>
<dbReference type="RefSeq" id="WP_374218584.1">
    <property type="nucleotide sequence ID" value="NZ_JAXOVW010000046.1"/>
</dbReference>
<dbReference type="InterPro" id="IPR006343">
    <property type="entry name" value="DnaB/C_C"/>
</dbReference>
<keyword evidence="4" id="KW-1185">Reference proteome</keyword>
<evidence type="ECO:0000259" key="2">
    <source>
        <dbReference type="Pfam" id="PF07261"/>
    </source>
</evidence>
<protein>
    <submittedName>
        <fullName evidence="3">DnaD domain protein</fullName>
    </submittedName>
</protein>
<dbReference type="Pfam" id="PF07261">
    <property type="entry name" value="DnaB_2"/>
    <property type="match status" value="1"/>
</dbReference>
<reference evidence="4" key="1">
    <citation type="submission" date="2023-11" db="EMBL/GenBank/DDBJ databases">
        <title>Genome Sequence of Bacillus pseudomycoides stain BUPM19.</title>
        <authorList>
            <person name="Farhat A."/>
        </authorList>
    </citation>
    <scope>NUCLEOTIDE SEQUENCE [LARGE SCALE GENOMIC DNA]</scope>
    <source>
        <strain evidence="4">BUPM19</strain>
    </source>
</reference>
<proteinExistence type="inferred from homology"/>